<organism evidence="2 3">
    <name type="scientific">Fimbriiglobus ruber</name>
    <dbReference type="NCBI Taxonomy" id="1908690"/>
    <lineage>
        <taxon>Bacteria</taxon>
        <taxon>Pseudomonadati</taxon>
        <taxon>Planctomycetota</taxon>
        <taxon>Planctomycetia</taxon>
        <taxon>Gemmatales</taxon>
        <taxon>Gemmataceae</taxon>
        <taxon>Fimbriiglobus</taxon>
    </lineage>
</organism>
<feature type="transmembrane region" description="Helical" evidence="1">
    <location>
        <begin position="44"/>
        <end position="61"/>
    </location>
</feature>
<evidence type="ECO:0000256" key="1">
    <source>
        <dbReference type="SAM" id="Phobius"/>
    </source>
</evidence>
<reference evidence="3" key="1">
    <citation type="submission" date="2017-06" db="EMBL/GenBank/DDBJ databases">
        <title>Genome analysis of Fimbriiglobus ruber SP5, the first member of the order Planctomycetales with confirmed chitinolytic capability.</title>
        <authorList>
            <person name="Ravin N.V."/>
            <person name="Rakitin A.L."/>
            <person name="Ivanova A.A."/>
            <person name="Beletsky A.V."/>
            <person name="Kulichevskaya I.S."/>
            <person name="Mardanov A.V."/>
            <person name="Dedysh S.N."/>
        </authorList>
    </citation>
    <scope>NUCLEOTIDE SEQUENCE [LARGE SCALE GENOMIC DNA]</scope>
    <source>
        <strain evidence="3">SP5</strain>
    </source>
</reference>
<dbReference type="AlphaFoldDB" id="A0A225DHP1"/>
<gene>
    <name evidence="2" type="ORF">FRUB_04893</name>
</gene>
<keyword evidence="1" id="KW-0812">Transmembrane</keyword>
<keyword evidence="3" id="KW-1185">Reference proteome</keyword>
<keyword evidence="1" id="KW-1133">Transmembrane helix</keyword>
<evidence type="ECO:0000313" key="2">
    <source>
        <dbReference type="EMBL" id="OWK41001.1"/>
    </source>
</evidence>
<accession>A0A225DHP1</accession>
<evidence type="ECO:0000313" key="3">
    <source>
        <dbReference type="Proteomes" id="UP000214646"/>
    </source>
</evidence>
<keyword evidence="1" id="KW-0472">Membrane</keyword>
<dbReference type="RefSeq" id="WP_088255968.1">
    <property type="nucleotide sequence ID" value="NZ_NIDE01000007.1"/>
</dbReference>
<dbReference type="Proteomes" id="UP000214646">
    <property type="component" value="Unassembled WGS sequence"/>
</dbReference>
<sequence length="70" mass="8296">MRGFYAIVGLAFVVVAPVRLAWCAWRDFQHPERWGQDVTRDPRIYLPLAATAATVYLWALWRKFRTRTRT</sequence>
<comment type="caution">
    <text evidence="2">The sequence shown here is derived from an EMBL/GenBank/DDBJ whole genome shotgun (WGS) entry which is preliminary data.</text>
</comment>
<proteinExistence type="predicted"/>
<dbReference type="EMBL" id="NIDE01000007">
    <property type="protein sequence ID" value="OWK41001.1"/>
    <property type="molecule type" value="Genomic_DNA"/>
</dbReference>
<protein>
    <submittedName>
        <fullName evidence="2">Uncharacterized protein</fullName>
    </submittedName>
</protein>
<name>A0A225DHP1_9BACT</name>